<dbReference type="Pfam" id="PF00672">
    <property type="entry name" value="HAMP"/>
    <property type="match status" value="1"/>
</dbReference>
<dbReference type="Gene3D" id="1.10.287.950">
    <property type="entry name" value="Methyl-accepting chemotaxis protein"/>
    <property type="match status" value="1"/>
</dbReference>
<comment type="subcellular location">
    <subcellularLocation>
        <location evidence="1">Membrane</location>
    </subcellularLocation>
</comment>
<accession>W8X028</accession>
<dbReference type="Proteomes" id="UP000019805">
    <property type="component" value="Chromosome"/>
</dbReference>
<dbReference type="GO" id="GO:0005886">
    <property type="term" value="C:plasma membrane"/>
    <property type="evidence" value="ECO:0007669"/>
    <property type="project" value="TreeGrafter"/>
</dbReference>
<keyword evidence="2" id="KW-0488">Methylation</keyword>
<dbReference type="Pfam" id="PF00015">
    <property type="entry name" value="MCPsignal"/>
    <property type="match status" value="1"/>
</dbReference>
<feature type="domain" description="Methyl-accepting transducer" evidence="7">
    <location>
        <begin position="265"/>
        <end position="494"/>
    </location>
</feature>
<evidence type="ECO:0000256" key="1">
    <source>
        <dbReference type="ARBA" id="ARBA00004370"/>
    </source>
</evidence>
<gene>
    <name evidence="9" type="ORF">BN940_13781</name>
</gene>
<dbReference type="Pfam" id="PF12729">
    <property type="entry name" value="4HB_MCP_1"/>
    <property type="match status" value="1"/>
</dbReference>
<dbReference type="PROSITE" id="PS50885">
    <property type="entry name" value="HAMP"/>
    <property type="match status" value="1"/>
</dbReference>
<comment type="similarity">
    <text evidence="3">Belongs to the methyl-accepting chemotaxis (MCP) protein family.</text>
</comment>
<evidence type="ECO:0000256" key="5">
    <source>
        <dbReference type="SAM" id="MobiDB-lite"/>
    </source>
</evidence>
<dbReference type="PATRIC" id="fig|1437824.5.peg.2722"/>
<dbReference type="SMART" id="SM00283">
    <property type="entry name" value="MA"/>
    <property type="match status" value="1"/>
</dbReference>
<dbReference type="PANTHER" id="PTHR43531:SF14">
    <property type="entry name" value="METHYL-ACCEPTING CHEMOTAXIS PROTEIN I-RELATED"/>
    <property type="match status" value="1"/>
</dbReference>
<dbReference type="GO" id="GO:0007165">
    <property type="term" value="P:signal transduction"/>
    <property type="evidence" value="ECO:0007669"/>
    <property type="project" value="UniProtKB-KW"/>
</dbReference>
<dbReference type="InterPro" id="IPR051310">
    <property type="entry name" value="MCP_chemotaxis"/>
</dbReference>
<dbReference type="InterPro" id="IPR024478">
    <property type="entry name" value="HlyB_4HB_MCP"/>
</dbReference>
<evidence type="ECO:0000256" key="6">
    <source>
        <dbReference type="SAM" id="Phobius"/>
    </source>
</evidence>
<evidence type="ECO:0000313" key="10">
    <source>
        <dbReference type="Proteomes" id="UP000019805"/>
    </source>
</evidence>
<dbReference type="GO" id="GO:0004888">
    <property type="term" value="F:transmembrane signaling receptor activity"/>
    <property type="evidence" value="ECO:0007669"/>
    <property type="project" value="InterPro"/>
</dbReference>
<name>W8X028_CASD6</name>
<dbReference type="InterPro" id="IPR004089">
    <property type="entry name" value="MCPsignal_dom"/>
</dbReference>
<dbReference type="STRING" id="1437824.BN940_13781"/>
<dbReference type="OrthoDB" id="9806477at2"/>
<dbReference type="FunFam" id="1.10.287.950:FF:000001">
    <property type="entry name" value="Methyl-accepting chemotaxis sensory transducer"/>
    <property type="match status" value="1"/>
</dbReference>
<reference evidence="9 10" key="1">
    <citation type="journal article" date="2014" name="BMC Microbiol.">
        <title>The oxygen-independent metabolism of cyclic monoterpenes in Castellaniella defragrans 65Phen.</title>
        <authorList>
            <person name="Petasch J."/>
            <person name="Disch E.M."/>
            <person name="Markert S."/>
            <person name="Becher D."/>
            <person name="Schweder T."/>
            <person name="Huttel B."/>
            <person name="Reinhardt R."/>
            <person name="Harder J."/>
        </authorList>
    </citation>
    <scope>NUCLEOTIDE SEQUENCE [LARGE SCALE GENOMIC DNA]</scope>
    <source>
        <strain evidence="9">65Phen</strain>
    </source>
</reference>
<keyword evidence="6" id="KW-0812">Transmembrane</keyword>
<dbReference type="AlphaFoldDB" id="W8X028"/>
<feature type="compositionally biased region" description="Low complexity" evidence="5">
    <location>
        <begin position="573"/>
        <end position="599"/>
    </location>
</feature>
<dbReference type="InterPro" id="IPR004090">
    <property type="entry name" value="Chemotax_Me-accpt_rcpt"/>
</dbReference>
<dbReference type="SMART" id="SM00304">
    <property type="entry name" value="HAMP"/>
    <property type="match status" value="1"/>
</dbReference>
<feature type="region of interest" description="Disordered" evidence="5">
    <location>
        <begin position="549"/>
        <end position="609"/>
    </location>
</feature>
<keyword evidence="6" id="KW-0472">Membrane</keyword>
<dbReference type="RefSeq" id="WP_043683839.1">
    <property type="nucleotide sequence ID" value="NZ_HG916765.1"/>
</dbReference>
<organism evidence="9 10">
    <name type="scientific">Castellaniella defragrans (strain DSM 12143 / CCUG 39792 / 65Phen)</name>
    <name type="common">Alcaligenes defragrans</name>
    <dbReference type="NCBI Taxonomy" id="1437824"/>
    <lineage>
        <taxon>Bacteria</taxon>
        <taxon>Pseudomonadati</taxon>
        <taxon>Pseudomonadota</taxon>
        <taxon>Betaproteobacteria</taxon>
        <taxon>Burkholderiales</taxon>
        <taxon>Alcaligenaceae</taxon>
        <taxon>Castellaniella</taxon>
    </lineage>
</organism>
<dbReference type="eggNOG" id="COG0840">
    <property type="taxonomic scope" value="Bacteria"/>
</dbReference>
<dbReference type="HOGENOM" id="CLU_000445_107_16_4"/>
<feature type="transmembrane region" description="Helical" evidence="6">
    <location>
        <begin position="12"/>
        <end position="33"/>
    </location>
</feature>
<dbReference type="SUPFAM" id="SSF58104">
    <property type="entry name" value="Methyl-accepting chemotaxis protein (MCP) signaling domain"/>
    <property type="match status" value="1"/>
</dbReference>
<evidence type="ECO:0000256" key="2">
    <source>
        <dbReference type="ARBA" id="ARBA00022481"/>
    </source>
</evidence>
<proteinExistence type="inferred from homology"/>
<dbReference type="PROSITE" id="PS50111">
    <property type="entry name" value="CHEMOTAXIS_TRANSDUC_2"/>
    <property type="match status" value="1"/>
</dbReference>
<dbReference type="GO" id="GO:0006935">
    <property type="term" value="P:chemotaxis"/>
    <property type="evidence" value="ECO:0007669"/>
    <property type="project" value="InterPro"/>
</dbReference>
<dbReference type="EMBL" id="HG916765">
    <property type="protein sequence ID" value="CDM25204.1"/>
    <property type="molecule type" value="Genomic_DNA"/>
</dbReference>
<feature type="domain" description="HAMP" evidence="8">
    <location>
        <begin position="208"/>
        <end position="260"/>
    </location>
</feature>
<evidence type="ECO:0000259" key="7">
    <source>
        <dbReference type="PROSITE" id="PS50111"/>
    </source>
</evidence>
<keyword evidence="10" id="KW-1185">Reference proteome</keyword>
<keyword evidence="4" id="KW-0807">Transducer</keyword>
<dbReference type="CDD" id="cd11386">
    <property type="entry name" value="MCP_signal"/>
    <property type="match status" value="1"/>
</dbReference>
<evidence type="ECO:0000256" key="4">
    <source>
        <dbReference type="PROSITE-ProRule" id="PRU00284"/>
    </source>
</evidence>
<dbReference type="CDD" id="cd06225">
    <property type="entry name" value="HAMP"/>
    <property type="match status" value="1"/>
</dbReference>
<dbReference type="InterPro" id="IPR047347">
    <property type="entry name" value="YvaQ-like_sensor"/>
</dbReference>
<dbReference type="KEGG" id="cdn:BN940_13781"/>
<dbReference type="PANTHER" id="PTHR43531">
    <property type="entry name" value="PROTEIN ICFG"/>
    <property type="match status" value="1"/>
</dbReference>
<dbReference type="InterPro" id="IPR003660">
    <property type="entry name" value="HAMP_dom"/>
</dbReference>
<sequence>MRNLKIGTRLTLGFGFVIVLLLVLSGIGAWRILDTQQDNQALDQRLRTTALIQQLARQINKSANLTQATLSADPDTLRRLKQDIETTDGQTVEVDGQLAAALSQPQAAGLLKEIGQAREAFVQRRSQAFKDLDSGNYGEADAFFNQEMPKQTAGLMERIDRLSQLQTDSVQRLFEESARTSRLGLTVLAVATLLALILAPLFAWRVTRSVTHPLRHAVKLAEAVAHRDLSADVVARGSDEIGQLLSALATMTRNLRSAMTEVRTGSDAIASASAQISAGNLDLSSRTEQQASSLAETAATMEEITATVRQNADNAQQANTLAASAAKTATDGGAIVAELVSTMSEINTKSQQVADIIGVIDSIAFQTNILALNAAVEAARAGEQGRGFAVVASEVRALAQRSAGAAKEIKGLIDTSVESTAKGNEQASRAGATMQDIVDSINRVTDIMGEISAASREQTTGIEEINAAVTQMDDVTRQNASLVEESAAAASSLQEQADTLARLVATFTLSQGDAAGAHARARTGAQAGAQAGARAAQAEAAAAGAGAARAAQPARIPSAPEKVVSPAPHRPRSGAPADAPAPRAAAKPALRAPGKPAPASAGTEEWTEF</sequence>
<evidence type="ECO:0000259" key="8">
    <source>
        <dbReference type="PROSITE" id="PS50885"/>
    </source>
</evidence>
<keyword evidence="6" id="KW-1133">Transmembrane helix</keyword>
<dbReference type="PRINTS" id="PR00260">
    <property type="entry name" value="CHEMTRNSDUCR"/>
</dbReference>
<dbReference type="CDD" id="cd19411">
    <property type="entry name" value="MCP2201-like_sensor"/>
    <property type="match status" value="1"/>
</dbReference>
<evidence type="ECO:0000313" key="9">
    <source>
        <dbReference type="EMBL" id="CDM25204.1"/>
    </source>
</evidence>
<evidence type="ECO:0000256" key="3">
    <source>
        <dbReference type="ARBA" id="ARBA00029447"/>
    </source>
</evidence>
<feature type="transmembrane region" description="Helical" evidence="6">
    <location>
        <begin position="183"/>
        <end position="204"/>
    </location>
</feature>
<protein>
    <submittedName>
        <fullName evidence="9">Methyl-accepting chemotaxis protein I</fullName>
    </submittedName>
</protein>